<dbReference type="Proteomes" id="UP000319576">
    <property type="component" value="Chromosome"/>
</dbReference>
<dbReference type="EMBL" id="CP036273">
    <property type="protein sequence ID" value="QDU18419.1"/>
    <property type="molecule type" value="Genomic_DNA"/>
</dbReference>
<dbReference type="PANTHER" id="PTHR46383:SF1">
    <property type="entry name" value="ASPARTATE AMINOTRANSFERASE"/>
    <property type="match status" value="1"/>
</dbReference>
<dbReference type="GO" id="GO:0004021">
    <property type="term" value="F:L-alanine:2-oxoglutarate aminotransferase activity"/>
    <property type="evidence" value="ECO:0007669"/>
    <property type="project" value="UniProtKB-EC"/>
</dbReference>
<keyword evidence="4 8" id="KW-0808">Transferase</keyword>
<evidence type="ECO:0000313" key="8">
    <source>
        <dbReference type="EMBL" id="QDU18419.1"/>
    </source>
</evidence>
<comment type="similarity">
    <text evidence="2">Belongs to the class-I pyridoxal-phosphate-dependent aminotransferase family.</text>
</comment>
<feature type="region of interest" description="Disordered" evidence="6">
    <location>
        <begin position="426"/>
        <end position="451"/>
    </location>
</feature>
<evidence type="ECO:0000256" key="1">
    <source>
        <dbReference type="ARBA" id="ARBA00001933"/>
    </source>
</evidence>
<dbReference type="RefSeq" id="WP_145233692.1">
    <property type="nucleotide sequence ID" value="NZ_CP036273.1"/>
</dbReference>
<evidence type="ECO:0000256" key="6">
    <source>
        <dbReference type="SAM" id="MobiDB-lite"/>
    </source>
</evidence>
<dbReference type="Pfam" id="PF00155">
    <property type="entry name" value="Aminotran_1_2"/>
    <property type="match status" value="1"/>
</dbReference>
<keyword evidence="9" id="KW-1185">Reference proteome</keyword>
<dbReference type="CDD" id="cd00609">
    <property type="entry name" value="AAT_like"/>
    <property type="match status" value="1"/>
</dbReference>
<evidence type="ECO:0000256" key="3">
    <source>
        <dbReference type="ARBA" id="ARBA00022576"/>
    </source>
</evidence>
<dbReference type="EC" id="2.6.1.2" evidence="8"/>
<accession>A0A517XLP2</accession>
<gene>
    <name evidence="8" type="primary">alaC</name>
    <name evidence="8" type="ORF">ETAA1_03050</name>
</gene>
<feature type="domain" description="Aminotransferase class I/classII large" evidence="7">
    <location>
        <begin position="97"/>
        <end position="418"/>
    </location>
</feature>
<dbReference type="AlphaFoldDB" id="A0A517XLP2"/>
<dbReference type="InterPro" id="IPR050596">
    <property type="entry name" value="AspAT/PAT-like"/>
</dbReference>
<dbReference type="GO" id="GO:0006520">
    <property type="term" value="P:amino acid metabolic process"/>
    <property type="evidence" value="ECO:0007669"/>
    <property type="project" value="InterPro"/>
</dbReference>
<comment type="cofactor">
    <cofactor evidence="1">
        <name>pyridoxal 5'-phosphate</name>
        <dbReference type="ChEBI" id="CHEBI:597326"/>
    </cofactor>
</comment>
<sequence length="451" mass="48792">MPRPPPGMEADPVARPFWLTRLLVRTGVARFLPSARRLTDGHPHAVRYFSDKVLAAPADELLDPAYLPGPLPPDVLDLNLPAPRTDSPVGPGRPTPDRRGTPPPWGTPDLKNALADHYVRRDGRDVDPEHELFVTHGATAAYAAALDAFVNPGDRVVLFDPCSPLFDLGAKSRRARVRRVPTWNDDGRCRFLERDFERAVRGAKLLVLADPANPTGACFAPEDLEYLLWIAAGSDALVYADESFGRFRYDGRGKSLGALPGAEKRVLTAGSVTPGWGLGSVRVGWLAGPRPLVRACALTASLSAPYVPTVCQQAAAQAVAEADTDFAPTLARFRDRRRYVIDRLRGLGLEPEWPAGGYFVWLPVSSLGLDGRVFAERLLRERRVLVGPGCAFGPSGAGHVRLSFAADDGRLREGLSRLAAFVAELRNPGAPPPPAEPAEPTELAQPAFSRV</sequence>
<dbReference type="InterPro" id="IPR004839">
    <property type="entry name" value="Aminotransferase_I/II_large"/>
</dbReference>
<keyword evidence="8" id="KW-0670">Pyruvate</keyword>
<keyword evidence="3 8" id="KW-0032">Aminotransferase</keyword>
<protein>
    <submittedName>
        <fullName evidence="8">Glutamate-pyruvate aminotransferase AlaC</fullName>
        <ecNumber evidence="8">2.6.1.2</ecNumber>
    </submittedName>
</protein>
<evidence type="ECO:0000313" key="9">
    <source>
        <dbReference type="Proteomes" id="UP000319576"/>
    </source>
</evidence>
<name>A0A517XLP2_9BACT</name>
<dbReference type="InterPro" id="IPR015424">
    <property type="entry name" value="PyrdxlP-dep_Trfase"/>
</dbReference>
<evidence type="ECO:0000256" key="4">
    <source>
        <dbReference type="ARBA" id="ARBA00022679"/>
    </source>
</evidence>
<feature type="region of interest" description="Disordered" evidence="6">
    <location>
        <begin position="76"/>
        <end position="109"/>
    </location>
</feature>
<reference evidence="8 9" key="1">
    <citation type="submission" date="2019-02" db="EMBL/GenBank/DDBJ databases">
        <title>Deep-cultivation of Planctomycetes and their phenomic and genomic characterization uncovers novel biology.</title>
        <authorList>
            <person name="Wiegand S."/>
            <person name="Jogler M."/>
            <person name="Boedeker C."/>
            <person name="Pinto D."/>
            <person name="Vollmers J."/>
            <person name="Rivas-Marin E."/>
            <person name="Kohn T."/>
            <person name="Peeters S.H."/>
            <person name="Heuer A."/>
            <person name="Rast P."/>
            <person name="Oberbeckmann S."/>
            <person name="Bunk B."/>
            <person name="Jeske O."/>
            <person name="Meyerdierks A."/>
            <person name="Storesund J.E."/>
            <person name="Kallscheuer N."/>
            <person name="Luecker S."/>
            <person name="Lage O.M."/>
            <person name="Pohl T."/>
            <person name="Merkel B.J."/>
            <person name="Hornburger P."/>
            <person name="Mueller R.-W."/>
            <person name="Bruemmer F."/>
            <person name="Labrenz M."/>
            <person name="Spormann A.M."/>
            <person name="Op den Camp H."/>
            <person name="Overmann J."/>
            <person name="Amann R."/>
            <person name="Jetten M.S.M."/>
            <person name="Mascher T."/>
            <person name="Medema M.H."/>
            <person name="Devos D.P."/>
            <person name="Kaster A.-K."/>
            <person name="Ovreas L."/>
            <person name="Rohde M."/>
            <person name="Galperin M.Y."/>
            <person name="Jogler C."/>
        </authorList>
    </citation>
    <scope>NUCLEOTIDE SEQUENCE [LARGE SCALE GENOMIC DNA]</scope>
    <source>
        <strain evidence="8 9">ETA_A1</strain>
    </source>
</reference>
<evidence type="ECO:0000259" key="7">
    <source>
        <dbReference type="Pfam" id="PF00155"/>
    </source>
</evidence>
<dbReference type="PANTHER" id="PTHR46383">
    <property type="entry name" value="ASPARTATE AMINOTRANSFERASE"/>
    <property type="match status" value="1"/>
</dbReference>
<evidence type="ECO:0000256" key="5">
    <source>
        <dbReference type="ARBA" id="ARBA00022898"/>
    </source>
</evidence>
<dbReference type="InterPro" id="IPR015421">
    <property type="entry name" value="PyrdxlP-dep_Trfase_major"/>
</dbReference>
<keyword evidence="5" id="KW-0663">Pyridoxal phosphate</keyword>
<dbReference type="OrthoDB" id="9813612at2"/>
<dbReference type="Gene3D" id="3.40.640.10">
    <property type="entry name" value="Type I PLP-dependent aspartate aminotransferase-like (Major domain)"/>
    <property type="match status" value="1"/>
</dbReference>
<dbReference type="SUPFAM" id="SSF53383">
    <property type="entry name" value="PLP-dependent transferases"/>
    <property type="match status" value="1"/>
</dbReference>
<feature type="compositionally biased region" description="Low complexity" evidence="6">
    <location>
        <begin position="76"/>
        <end position="92"/>
    </location>
</feature>
<proteinExistence type="inferred from homology"/>
<dbReference type="KEGG" id="uli:ETAA1_03050"/>
<evidence type="ECO:0000256" key="2">
    <source>
        <dbReference type="ARBA" id="ARBA00007441"/>
    </source>
</evidence>
<organism evidence="8 9">
    <name type="scientific">Urbifossiella limnaea</name>
    <dbReference type="NCBI Taxonomy" id="2528023"/>
    <lineage>
        <taxon>Bacteria</taxon>
        <taxon>Pseudomonadati</taxon>
        <taxon>Planctomycetota</taxon>
        <taxon>Planctomycetia</taxon>
        <taxon>Gemmatales</taxon>
        <taxon>Gemmataceae</taxon>
        <taxon>Urbifossiella</taxon>
    </lineage>
</organism>
<dbReference type="GO" id="GO:0030170">
    <property type="term" value="F:pyridoxal phosphate binding"/>
    <property type="evidence" value="ECO:0007669"/>
    <property type="project" value="InterPro"/>
</dbReference>
<feature type="compositionally biased region" description="Low complexity" evidence="6">
    <location>
        <begin position="438"/>
        <end position="451"/>
    </location>
</feature>